<dbReference type="PANTHER" id="PTHR43179">
    <property type="entry name" value="RHAMNOSYLTRANSFERASE WBBL"/>
    <property type="match status" value="1"/>
</dbReference>
<evidence type="ECO:0000313" key="6">
    <source>
        <dbReference type="Proteomes" id="UP000285650"/>
    </source>
</evidence>
<keyword evidence="2" id="KW-0328">Glycosyltransferase</keyword>
<sequence length="281" mass="32960">MNNRKTMVIPIIILNYNSSSDCRKCISSLKRQEDIDMEVVLVDNRSKEEDLIALRTLATEQGCTLIENKENRGYNAGNNIGLRYASEKGYKYALIANPDMEFPQTDYLLKMAAKMEENEEIVVCGSDIITPEGNHQNPMRESTYFEELFWPITTLRNRKKKAWFLMDYTKSECCEKVSGCCFIIRLSFAQDIGFFDEKVFLYSEEPILAKQVINRGYKMYYLANAQAVHCHIKSEKGDPKKRIYLFEKSRKYYLKYYSGYPQFALTCLYLSYKIHHLFYTK</sequence>
<feature type="domain" description="Glycosyltransferase 2-like" evidence="4">
    <location>
        <begin position="11"/>
        <end position="164"/>
    </location>
</feature>
<comment type="similarity">
    <text evidence="1">Belongs to the glycosyltransferase 2 family.</text>
</comment>
<comment type="caution">
    <text evidence="5">The sequence shown here is derived from an EMBL/GenBank/DDBJ whole genome shotgun (WGS) entry which is preliminary data.</text>
</comment>
<dbReference type="Pfam" id="PF00535">
    <property type="entry name" value="Glycos_transf_2"/>
    <property type="match status" value="1"/>
</dbReference>
<evidence type="ECO:0000256" key="3">
    <source>
        <dbReference type="ARBA" id="ARBA00022679"/>
    </source>
</evidence>
<gene>
    <name evidence="5" type="ORF">DW712_06600</name>
</gene>
<dbReference type="Gene3D" id="3.90.550.10">
    <property type="entry name" value="Spore Coat Polysaccharide Biosynthesis Protein SpsA, Chain A"/>
    <property type="match status" value="1"/>
</dbReference>
<keyword evidence="3 5" id="KW-0808">Transferase</keyword>
<accession>A0A414LGF4</accession>
<dbReference type="Proteomes" id="UP000285650">
    <property type="component" value="Unassembled WGS sequence"/>
</dbReference>
<dbReference type="GO" id="GO:0016757">
    <property type="term" value="F:glycosyltransferase activity"/>
    <property type="evidence" value="ECO:0007669"/>
    <property type="project" value="UniProtKB-KW"/>
</dbReference>
<reference evidence="5 6" key="1">
    <citation type="submission" date="2018-08" db="EMBL/GenBank/DDBJ databases">
        <title>A genome reference for cultivated species of the human gut microbiota.</title>
        <authorList>
            <person name="Zou Y."/>
            <person name="Xue W."/>
            <person name="Luo G."/>
        </authorList>
    </citation>
    <scope>NUCLEOTIDE SEQUENCE [LARGE SCALE GENOMIC DNA]</scope>
    <source>
        <strain evidence="5 6">AM27-17</strain>
    </source>
</reference>
<evidence type="ECO:0000256" key="1">
    <source>
        <dbReference type="ARBA" id="ARBA00006739"/>
    </source>
</evidence>
<evidence type="ECO:0000256" key="2">
    <source>
        <dbReference type="ARBA" id="ARBA00022676"/>
    </source>
</evidence>
<evidence type="ECO:0000313" key="5">
    <source>
        <dbReference type="EMBL" id="RHE93728.1"/>
    </source>
</evidence>
<proteinExistence type="inferred from homology"/>
<dbReference type="AlphaFoldDB" id="A0A414LGF4"/>
<dbReference type="PANTHER" id="PTHR43179:SF12">
    <property type="entry name" value="GALACTOFURANOSYLTRANSFERASE GLFT2"/>
    <property type="match status" value="1"/>
</dbReference>
<dbReference type="RefSeq" id="WP_118221335.1">
    <property type="nucleotide sequence ID" value="NZ_JADNIJ010000011.1"/>
</dbReference>
<dbReference type="SUPFAM" id="SSF53448">
    <property type="entry name" value="Nucleotide-diphospho-sugar transferases"/>
    <property type="match status" value="1"/>
</dbReference>
<organism evidence="5 6">
    <name type="scientific">Bacteroides intestinalis</name>
    <dbReference type="NCBI Taxonomy" id="329854"/>
    <lineage>
        <taxon>Bacteria</taxon>
        <taxon>Pseudomonadati</taxon>
        <taxon>Bacteroidota</taxon>
        <taxon>Bacteroidia</taxon>
        <taxon>Bacteroidales</taxon>
        <taxon>Bacteroidaceae</taxon>
        <taxon>Bacteroides</taxon>
    </lineage>
</organism>
<dbReference type="CDD" id="cd04186">
    <property type="entry name" value="GT_2_like_c"/>
    <property type="match status" value="1"/>
</dbReference>
<protein>
    <submittedName>
        <fullName evidence="5">Glycosyltransferase family 2 protein</fullName>
    </submittedName>
</protein>
<dbReference type="InterPro" id="IPR001173">
    <property type="entry name" value="Glyco_trans_2-like"/>
</dbReference>
<name>A0A414LGF4_9BACE</name>
<dbReference type="InterPro" id="IPR029044">
    <property type="entry name" value="Nucleotide-diphossugar_trans"/>
</dbReference>
<dbReference type="EMBL" id="QSKV01000003">
    <property type="protein sequence ID" value="RHE93728.1"/>
    <property type="molecule type" value="Genomic_DNA"/>
</dbReference>
<evidence type="ECO:0000259" key="4">
    <source>
        <dbReference type="Pfam" id="PF00535"/>
    </source>
</evidence>